<dbReference type="InterPro" id="IPR017703">
    <property type="entry name" value="YgfZ/GCV_T_CS"/>
</dbReference>
<dbReference type="AlphaFoldDB" id="A0A552EC39"/>
<dbReference type="PIRSF" id="PIRSF006487">
    <property type="entry name" value="GcvT"/>
    <property type="match status" value="1"/>
</dbReference>
<dbReference type="InterPro" id="IPR028896">
    <property type="entry name" value="GcvT/YgfZ/DmdA"/>
</dbReference>
<organism evidence="3 4">
    <name type="scientific">Microcystis aeruginosa Ma_MB_S_20031200_S102</name>
    <dbReference type="NCBI Taxonomy" id="2486254"/>
    <lineage>
        <taxon>Bacteria</taxon>
        <taxon>Bacillati</taxon>
        <taxon>Cyanobacteriota</taxon>
        <taxon>Cyanophyceae</taxon>
        <taxon>Oscillatoriophycideae</taxon>
        <taxon>Chroococcales</taxon>
        <taxon>Microcystaceae</taxon>
        <taxon>Microcystis</taxon>
    </lineage>
</organism>
<evidence type="ECO:0000313" key="4">
    <source>
        <dbReference type="Proteomes" id="UP000317708"/>
    </source>
</evidence>
<dbReference type="Gene3D" id="3.30.1360.120">
    <property type="entry name" value="Probable tRNA modification gtpase trme, domain 1"/>
    <property type="match status" value="1"/>
</dbReference>
<evidence type="ECO:0000259" key="2">
    <source>
        <dbReference type="Pfam" id="PF01571"/>
    </source>
</evidence>
<dbReference type="NCBIfam" id="TIGR03317">
    <property type="entry name" value="ygfZ_signature"/>
    <property type="match status" value="1"/>
</dbReference>
<dbReference type="SUPFAM" id="SSF103025">
    <property type="entry name" value="Folate-binding domain"/>
    <property type="match status" value="1"/>
</dbReference>
<keyword evidence="1" id="KW-0809">Transit peptide</keyword>
<evidence type="ECO:0000313" key="3">
    <source>
        <dbReference type="EMBL" id="TRU31861.1"/>
    </source>
</evidence>
<name>A0A552EC39_MICAE</name>
<dbReference type="EMBL" id="SFBI01000180">
    <property type="protein sequence ID" value="TRU31861.1"/>
    <property type="molecule type" value="Genomic_DNA"/>
</dbReference>
<comment type="caution">
    <text evidence="3">The sequence shown here is derived from an EMBL/GenBank/DDBJ whole genome shotgun (WGS) entry which is preliminary data.</text>
</comment>
<dbReference type="Pfam" id="PF01571">
    <property type="entry name" value="GCV_T"/>
    <property type="match status" value="1"/>
</dbReference>
<dbReference type="InterPro" id="IPR027266">
    <property type="entry name" value="TrmE/GcvT-like"/>
</dbReference>
<protein>
    <submittedName>
        <fullName evidence="3">Folate-binding protein</fullName>
    </submittedName>
</protein>
<dbReference type="InterPro" id="IPR006222">
    <property type="entry name" value="GCVT_N"/>
</dbReference>
<dbReference type="PANTHER" id="PTHR43757">
    <property type="entry name" value="AMINOMETHYLTRANSFERASE"/>
    <property type="match status" value="1"/>
</dbReference>
<feature type="domain" description="GCVT N-terminal" evidence="2">
    <location>
        <begin position="25"/>
        <end position="245"/>
    </location>
</feature>
<proteinExistence type="predicted"/>
<dbReference type="Proteomes" id="UP000317708">
    <property type="component" value="Unassembled WGS sequence"/>
</dbReference>
<reference evidence="3 4" key="1">
    <citation type="submission" date="2019-01" db="EMBL/GenBank/DDBJ databases">
        <title>Coherence of Microcystis species and biogeography revealed through population genomics.</title>
        <authorList>
            <person name="Perez-Carrascal O.M."/>
            <person name="Terrat Y."/>
            <person name="Giani A."/>
            <person name="Fortin N."/>
            <person name="Tromas N."/>
            <person name="Shapiro B.J."/>
        </authorList>
    </citation>
    <scope>NUCLEOTIDE SEQUENCE [LARGE SCALE GENOMIC DNA]</scope>
    <source>
        <strain evidence="3">Ma_MB_S_20031200_S102</strain>
    </source>
</reference>
<evidence type="ECO:0000256" key="1">
    <source>
        <dbReference type="ARBA" id="ARBA00022946"/>
    </source>
</evidence>
<accession>A0A552EC39</accession>
<sequence length="342" mass="38100">MKADLDTIKAEYAANFLKDYSNDPQSLASQAILIDRSHWGLLELKGQDRLRFLHNQTSNAIDRLKPGQGCETIFLNSTGRTLDFVTVYAGDDSLLILVSPQRRQFLLELIDRYIFPFDKVEISDLTDNFGIFTLIGTKSRQYLQKIAIPEQILTGVQHSHYLLSEPALRVAVGTGLDLPGYTLIVAAAEAGPLWENLIKNGVTPADEQVWEYLRIHQGRPAVDRELTEDYNPLEAGLWRAIVFDKGCYIGQETIARLNTYKGVKQRLWGIKLSQPVPSNTPIILEAQKVGLLTSVLEDFGLGYVKTKAGGEGLKVQIGEATGELISLPFLSHEYPLSVNSNQ</sequence>
<gene>
    <name evidence="3" type="ORF">EWV92_19800</name>
</gene>
<dbReference type="PANTHER" id="PTHR43757:SF14">
    <property type="entry name" value="GLYCINE CLEAVAGE T-PROTEIN FAMILY"/>
    <property type="match status" value="1"/>
</dbReference>